<evidence type="ECO:0000313" key="9">
    <source>
        <dbReference type="Proteomes" id="UP000538147"/>
    </source>
</evidence>
<dbReference type="GO" id="GO:0050661">
    <property type="term" value="F:NADP binding"/>
    <property type="evidence" value="ECO:0007669"/>
    <property type="project" value="InterPro"/>
</dbReference>
<dbReference type="PANTHER" id="PTHR43872">
    <property type="entry name" value="MONOOXYGENASE, PUTATIVE (AFU_ORTHOLOGUE AFUA_8G02570)-RELATED"/>
    <property type="match status" value="1"/>
</dbReference>
<dbReference type="Pfam" id="PF13450">
    <property type="entry name" value="NAD_binding_8"/>
    <property type="match status" value="1"/>
</dbReference>
<dbReference type="InterPro" id="IPR051820">
    <property type="entry name" value="FAD-binding_MO"/>
</dbReference>
<keyword evidence="6" id="KW-0560">Oxidoreductase</keyword>
<dbReference type="EMBL" id="JACIIV010000029">
    <property type="protein sequence ID" value="MBB6229015.1"/>
    <property type="molecule type" value="Genomic_DNA"/>
</dbReference>
<dbReference type="InterPro" id="IPR036188">
    <property type="entry name" value="FAD/NAD-bd_sf"/>
</dbReference>
<keyword evidence="3" id="KW-0285">Flavoprotein</keyword>
<evidence type="ECO:0000256" key="1">
    <source>
        <dbReference type="ARBA" id="ARBA00001974"/>
    </source>
</evidence>
<dbReference type="FunFam" id="3.50.50.60:FF:000228">
    <property type="entry name" value="FAD-containing monooxygenase EthA"/>
    <property type="match status" value="1"/>
</dbReference>
<dbReference type="GO" id="GO:0004499">
    <property type="term" value="F:N,N-dimethylaniline monooxygenase activity"/>
    <property type="evidence" value="ECO:0007669"/>
    <property type="project" value="InterPro"/>
</dbReference>
<keyword evidence="7" id="KW-0503">Monooxygenase</keyword>
<evidence type="ECO:0000256" key="4">
    <source>
        <dbReference type="ARBA" id="ARBA00022827"/>
    </source>
</evidence>
<evidence type="ECO:0000256" key="6">
    <source>
        <dbReference type="ARBA" id="ARBA00023002"/>
    </source>
</evidence>
<gene>
    <name evidence="8" type="ORF">FHS79_003213</name>
</gene>
<evidence type="ECO:0000256" key="2">
    <source>
        <dbReference type="ARBA" id="ARBA00010139"/>
    </source>
</evidence>
<dbReference type="InterPro" id="IPR020946">
    <property type="entry name" value="Flavin_mOase-like"/>
</dbReference>
<sequence>MTNITEHEVLIVGAGLSGIGAAVHLMRDAPDRSFAILEGRERIGGTWDLFRYPGVRSDSDMHTLGYRFKPWTAAKAIADGPSIRSYIAETAAEHGIEKHIRFGHTVRAAAWDSAAARWTVTAQLADGSTAQLRCRFLFMCSGYYSYSEGYRPTWEGEADFAGAIVHPQFWPEGLDYAGKRVVVIGSGATAVTLVPEMAKQAAKVTMLQRSPTWVVSRPSEDGIANLLRKLLPAQTAYDVVRWKNVTLGQWFYRQTRANPGKIRRQLLKRLQTLLPAGYDMAHFTPRYDPWDQRLCLVPDADLFTALGSGKAEIVTDHIERFTTTGIQLKSGKHLAADVIVTATGLKLEALGGMAITVDGVPRRSADSLAYKGMMFSHIPNLAVSFGYINASWTLRSDLIAEYVCRILNHMKATGTDIALPTPAADVVPERLAMDLSSGYVQRGADALPRSGNRAPWMVTASYTHDRQELRDGAVTDEMVFATAQPALFAEAAE</sequence>
<evidence type="ECO:0000256" key="7">
    <source>
        <dbReference type="ARBA" id="ARBA00023033"/>
    </source>
</evidence>
<dbReference type="PRINTS" id="PR00469">
    <property type="entry name" value="PNDRDTASEII"/>
</dbReference>
<comment type="cofactor">
    <cofactor evidence="1">
        <name>FAD</name>
        <dbReference type="ChEBI" id="CHEBI:57692"/>
    </cofactor>
</comment>
<dbReference type="PANTHER" id="PTHR43872:SF1">
    <property type="entry name" value="MONOOXYGENASE, PUTATIVE (AFU_ORTHOLOGUE AFUA_8G02570)-RELATED"/>
    <property type="match status" value="1"/>
</dbReference>
<dbReference type="RefSeq" id="WP_207792395.1">
    <property type="nucleotide sequence ID" value="NZ_JACIIV010000029.1"/>
</dbReference>
<name>A0A841LGU3_9SPHN</name>
<protein>
    <submittedName>
        <fullName evidence="8">Cation diffusion facilitator CzcD-associated flavoprotein CzcO</fullName>
    </submittedName>
</protein>
<comment type="caution">
    <text evidence="8">The sequence shown here is derived from an EMBL/GenBank/DDBJ whole genome shotgun (WGS) entry which is preliminary data.</text>
</comment>
<keyword evidence="5" id="KW-0521">NADP</keyword>
<dbReference type="Proteomes" id="UP000538147">
    <property type="component" value="Unassembled WGS sequence"/>
</dbReference>
<reference evidence="8 9" key="1">
    <citation type="submission" date="2020-08" db="EMBL/GenBank/DDBJ databases">
        <title>Genomic Encyclopedia of Type Strains, Phase IV (KMG-IV): sequencing the most valuable type-strain genomes for metagenomic binning, comparative biology and taxonomic classification.</title>
        <authorList>
            <person name="Goeker M."/>
        </authorList>
    </citation>
    <scope>NUCLEOTIDE SEQUENCE [LARGE SCALE GENOMIC DNA]</scope>
    <source>
        <strain evidence="8 9">DSM 102189</strain>
    </source>
</reference>
<evidence type="ECO:0000256" key="3">
    <source>
        <dbReference type="ARBA" id="ARBA00022630"/>
    </source>
</evidence>
<dbReference type="GO" id="GO:0050660">
    <property type="term" value="F:flavin adenine dinucleotide binding"/>
    <property type="evidence" value="ECO:0007669"/>
    <property type="project" value="InterPro"/>
</dbReference>
<dbReference type="Gene3D" id="3.50.50.60">
    <property type="entry name" value="FAD/NAD(P)-binding domain"/>
    <property type="match status" value="3"/>
</dbReference>
<keyword evidence="9" id="KW-1185">Reference proteome</keyword>
<evidence type="ECO:0000256" key="5">
    <source>
        <dbReference type="ARBA" id="ARBA00022857"/>
    </source>
</evidence>
<dbReference type="Pfam" id="PF00743">
    <property type="entry name" value="FMO-like"/>
    <property type="match status" value="1"/>
</dbReference>
<proteinExistence type="inferred from homology"/>
<evidence type="ECO:0000313" key="8">
    <source>
        <dbReference type="EMBL" id="MBB6229015.1"/>
    </source>
</evidence>
<keyword evidence="4" id="KW-0274">FAD</keyword>
<accession>A0A841LGU3</accession>
<dbReference type="SUPFAM" id="SSF51905">
    <property type="entry name" value="FAD/NAD(P)-binding domain"/>
    <property type="match status" value="1"/>
</dbReference>
<comment type="similarity">
    <text evidence="2">Belongs to the FAD-binding monooxygenase family.</text>
</comment>
<dbReference type="AlphaFoldDB" id="A0A841LGU3"/>
<organism evidence="8 9">
    <name type="scientific">Polymorphobacter multimanifer</name>
    <dbReference type="NCBI Taxonomy" id="1070431"/>
    <lineage>
        <taxon>Bacteria</taxon>
        <taxon>Pseudomonadati</taxon>
        <taxon>Pseudomonadota</taxon>
        <taxon>Alphaproteobacteria</taxon>
        <taxon>Sphingomonadales</taxon>
        <taxon>Sphingosinicellaceae</taxon>
        <taxon>Polymorphobacter</taxon>
    </lineage>
</organism>